<keyword evidence="1" id="KW-1185">Reference proteome</keyword>
<name>A0AC58TL37_TOBAC</name>
<reference evidence="2" key="2">
    <citation type="submission" date="2025-08" db="UniProtKB">
        <authorList>
            <consortium name="RefSeq"/>
        </authorList>
    </citation>
    <scope>IDENTIFICATION</scope>
    <source>
        <tissue evidence="2">Leaf</tissue>
    </source>
</reference>
<dbReference type="Proteomes" id="UP000790787">
    <property type="component" value="Chromosome 21"/>
</dbReference>
<organism evidence="1 2">
    <name type="scientific">Nicotiana tabacum</name>
    <name type="common">Common tobacco</name>
    <dbReference type="NCBI Taxonomy" id="4097"/>
    <lineage>
        <taxon>Eukaryota</taxon>
        <taxon>Viridiplantae</taxon>
        <taxon>Streptophyta</taxon>
        <taxon>Embryophyta</taxon>
        <taxon>Tracheophyta</taxon>
        <taxon>Spermatophyta</taxon>
        <taxon>Magnoliopsida</taxon>
        <taxon>eudicotyledons</taxon>
        <taxon>Gunneridae</taxon>
        <taxon>Pentapetalae</taxon>
        <taxon>asterids</taxon>
        <taxon>lamiids</taxon>
        <taxon>Solanales</taxon>
        <taxon>Solanaceae</taxon>
        <taxon>Nicotianoideae</taxon>
        <taxon>Nicotianeae</taxon>
        <taxon>Nicotiana</taxon>
    </lineage>
</organism>
<reference evidence="1" key="1">
    <citation type="journal article" date="2014" name="Nat. Commun.">
        <title>The tobacco genome sequence and its comparison with those of tomato and potato.</title>
        <authorList>
            <person name="Sierro N."/>
            <person name="Battey J.N."/>
            <person name="Ouadi S."/>
            <person name="Bakaher N."/>
            <person name="Bovet L."/>
            <person name="Willig A."/>
            <person name="Goepfert S."/>
            <person name="Peitsch M.C."/>
            <person name="Ivanov N.V."/>
        </authorList>
    </citation>
    <scope>NUCLEOTIDE SEQUENCE [LARGE SCALE GENOMIC DNA]</scope>
</reference>
<evidence type="ECO:0000313" key="1">
    <source>
        <dbReference type="Proteomes" id="UP000790787"/>
    </source>
</evidence>
<gene>
    <name evidence="2" type="primary">LOC142175251</name>
</gene>
<proteinExistence type="predicted"/>
<sequence>MEKILPLLIAPNQSGLVKGRSIFENVRLTQEIITDIRLREKPANVVIKLDMAKTCDRVSWKYLLHVLRKMGFAEHFINMIGNLLINNWYSCLINGQATGYFKTSIGVKQGDPLSPALFILSVKVLSISLNNLFLDKKFKGFGMPKWTDPLNHLAYADDTIIFLFTDPYSLKKVVDVLTNYE</sequence>
<protein>
    <submittedName>
        <fullName evidence="2">Secreted RxLR effector protein 78-like</fullName>
    </submittedName>
</protein>
<accession>A0AC58TL37</accession>
<dbReference type="RefSeq" id="XP_075097934.1">
    <property type="nucleotide sequence ID" value="XM_075241833.1"/>
</dbReference>
<evidence type="ECO:0000313" key="2">
    <source>
        <dbReference type="RefSeq" id="XP_075097934.1"/>
    </source>
</evidence>